<dbReference type="GO" id="GO:0005737">
    <property type="term" value="C:cytoplasm"/>
    <property type="evidence" value="ECO:0007669"/>
    <property type="project" value="UniProtKB-SubCell"/>
</dbReference>
<dbReference type="SUPFAM" id="SSF53335">
    <property type="entry name" value="S-adenosyl-L-methionine-dependent methyltransferases"/>
    <property type="match status" value="1"/>
</dbReference>
<evidence type="ECO:0000313" key="10">
    <source>
        <dbReference type="EMBL" id="KAA1189719.1"/>
    </source>
</evidence>
<evidence type="ECO:0000259" key="9">
    <source>
        <dbReference type="Pfam" id="PF17785"/>
    </source>
</evidence>
<protein>
    <submittedName>
        <fullName evidence="10">Class I SAM-dependent rRNA methyltransferase</fullName>
    </submittedName>
</protein>
<organism evidence="10 11">
    <name type="scientific">Pseudohalioglobus sediminis</name>
    <dbReference type="NCBI Taxonomy" id="2606449"/>
    <lineage>
        <taxon>Bacteria</taxon>
        <taxon>Pseudomonadati</taxon>
        <taxon>Pseudomonadota</taxon>
        <taxon>Gammaproteobacteria</taxon>
        <taxon>Cellvibrionales</taxon>
        <taxon>Halieaceae</taxon>
        <taxon>Pseudohalioglobus</taxon>
    </lineage>
</organism>
<dbReference type="PANTHER" id="PTHR42873:SF1">
    <property type="entry name" value="S-ADENOSYLMETHIONINE-DEPENDENT METHYLTRANSFERASE DOMAIN-CONTAINING PROTEIN"/>
    <property type="match status" value="1"/>
</dbReference>
<dbReference type="SUPFAM" id="SSF88697">
    <property type="entry name" value="PUA domain-like"/>
    <property type="match status" value="1"/>
</dbReference>
<dbReference type="CDD" id="cd21153">
    <property type="entry name" value="PUA_RlmI"/>
    <property type="match status" value="1"/>
</dbReference>
<keyword evidence="5 10" id="KW-0808">Transferase</keyword>
<dbReference type="Pfam" id="PF17785">
    <property type="entry name" value="PUA_3"/>
    <property type="match status" value="1"/>
</dbReference>
<dbReference type="Pfam" id="PF10672">
    <property type="entry name" value="Methyltrans_SAM"/>
    <property type="match status" value="1"/>
</dbReference>
<feature type="domain" description="RlmI-like PUA" evidence="9">
    <location>
        <begin position="6"/>
        <end position="70"/>
    </location>
</feature>
<dbReference type="PROSITE" id="PS50890">
    <property type="entry name" value="PUA"/>
    <property type="match status" value="1"/>
</dbReference>
<dbReference type="GO" id="GO:0008168">
    <property type="term" value="F:methyltransferase activity"/>
    <property type="evidence" value="ECO:0007669"/>
    <property type="project" value="UniProtKB-KW"/>
</dbReference>
<dbReference type="Gene3D" id="3.30.750.80">
    <property type="entry name" value="RNA methyltransferase domain (HRMD) like"/>
    <property type="match status" value="1"/>
</dbReference>
<dbReference type="PANTHER" id="PTHR42873">
    <property type="entry name" value="RIBOSOMAL RNA LARGE SUBUNIT METHYLTRANSFERASE"/>
    <property type="match status" value="1"/>
</dbReference>
<proteinExistence type="inferred from homology"/>
<name>A0A5B0WV08_9GAMM</name>
<gene>
    <name evidence="10" type="ORF">F0M18_15330</name>
</gene>
<keyword evidence="11" id="KW-1185">Reference proteome</keyword>
<evidence type="ECO:0000256" key="2">
    <source>
        <dbReference type="ARBA" id="ARBA00022490"/>
    </source>
</evidence>
<comment type="subcellular location">
    <subcellularLocation>
        <location evidence="1">Cytoplasm</location>
    </subcellularLocation>
</comment>
<evidence type="ECO:0000259" key="8">
    <source>
        <dbReference type="Pfam" id="PF10672"/>
    </source>
</evidence>
<feature type="domain" description="S-adenosylmethionine-dependent methyltransferase" evidence="8">
    <location>
        <begin position="175"/>
        <end position="376"/>
    </location>
</feature>
<accession>A0A5B0WV08</accession>
<dbReference type="GO" id="GO:0032259">
    <property type="term" value="P:methylation"/>
    <property type="evidence" value="ECO:0007669"/>
    <property type="project" value="UniProtKB-KW"/>
</dbReference>
<evidence type="ECO:0000256" key="4">
    <source>
        <dbReference type="ARBA" id="ARBA00022603"/>
    </source>
</evidence>
<evidence type="ECO:0000256" key="5">
    <source>
        <dbReference type="ARBA" id="ARBA00022679"/>
    </source>
</evidence>
<dbReference type="GO" id="GO:0006364">
    <property type="term" value="P:rRNA processing"/>
    <property type="evidence" value="ECO:0007669"/>
    <property type="project" value="UniProtKB-KW"/>
</dbReference>
<dbReference type="InterPro" id="IPR019614">
    <property type="entry name" value="SAM-dep_methyl-trfase"/>
</dbReference>
<keyword evidence="4 10" id="KW-0489">Methyltransferase</keyword>
<dbReference type="Gene3D" id="3.40.50.150">
    <property type="entry name" value="Vaccinia Virus protein VP39"/>
    <property type="match status" value="1"/>
</dbReference>
<evidence type="ECO:0000313" key="11">
    <source>
        <dbReference type="Proteomes" id="UP000323708"/>
    </source>
</evidence>
<dbReference type="Proteomes" id="UP000323708">
    <property type="component" value="Unassembled WGS sequence"/>
</dbReference>
<dbReference type="CDD" id="cd02440">
    <property type="entry name" value="AdoMet_MTases"/>
    <property type="match status" value="1"/>
</dbReference>
<dbReference type="InterPro" id="IPR029063">
    <property type="entry name" value="SAM-dependent_MTases_sf"/>
</dbReference>
<dbReference type="InterPro" id="IPR036974">
    <property type="entry name" value="PUA_sf"/>
</dbReference>
<sequence length="396" mass="43367">MTTTDLYLRKGADRRLRGGHLWVYSNEVDTGRCPLNQFAPGDVVQVRNAEGRMLGSAYMEPQALICARVFAPGEQAQLDEALFQSRLQSALEAREAIFDRPFYRLAYGDSDLLPGIVIDRFGPYLVVQLNNAGAERYRQPLIDALQAVLSPDGVLLRGDSRARRDSGLVADNEVVLGTVPEQVLLEENGVRFSAPVFSGQKTGWFYDHRMARARLSSWVKGKSVLDVYSYIGGWGIQAGVFGATDVCCLDSSSAALEGVMVNARLNDIADIVSVRQGPAAETMQQMRAEGVSHDVVILDPPAFIQRRKDLKKGIAAYRRINELGLQLLRPGGLLVSGSCSMHLSRADLMTAMQQAAVRAGCQLRVVEQGAQGPDHPIHPAIPETEYLKAIFARRVG</sequence>
<dbReference type="RefSeq" id="WP_149612328.1">
    <property type="nucleotide sequence ID" value="NZ_VTUX01000007.1"/>
</dbReference>
<evidence type="ECO:0000256" key="6">
    <source>
        <dbReference type="ARBA" id="ARBA00022691"/>
    </source>
</evidence>
<evidence type="ECO:0000256" key="7">
    <source>
        <dbReference type="ARBA" id="ARBA00038091"/>
    </source>
</evidence>
<keyword evidence="6" id="KW-0949">S-adenosyl-L-methionine</keyword>
<dbReference type="AlphaFoldDB" id="A0A5B0WV08"/>
<keyword evidence="3" id="KW-0698">rRNA processing</keyword>
<comment type="similarity">
    <text evidence="7">Belongs to the methyltransferase superfamily. RlmI family.</text>
</comment>
<keyword evidence="2" id="KW-0963">Cytoplasm</keyword>
<dbReference type="GO" id="GO:0003723">
    <property type="term" value="F:RNA binding"/>
    <property type="evidence" value="ECO:0007669"/>
    <property type="project" value="InterPro"/>
</dbReference>
<evidence type="ECO:0000256" key="3">
    <source>
        <dbReference type="ARBA" id="ARBA00022552"/>
    </source>
</evidence>
<evidence type="ECO:0000256" key="1">
    <source>
        <dbReference type="ARBA" id="ARBA00004496"/>
    </source>
</evidence>
<dbReference type="CDD" id="cd11572">
    <property type="entry name" value="RlmI_M_like"/>
    <property type="match status" value="1"/>
</dbReference>
<reference evidence="10 11" key="1">
    <citation type="submission" date="2019-09" db="EMBL/GenBank/DDBJ databases">
        <authorList>
            <person name="Chen X.-Y."/>
        </authorList>
    </citation>
    <scope>NUCLEOTIDE SEQUENCE [LARGE SCALE GENOMIC DNA]</scope>
    <source>
        <strain evidence="10 11">NY5</strain>
    </source>
</reference>
<dbReference type="InterPro" id="IPR015947">
    <property type="entry name" value="PUA-like_sf"/>
</dbReference>
<dbReference type="InterPro" id="IPR041532">
    <property type="entry name" value="RlmI-like_PUA"/>
</dbReference>
<dbReference type="EMBL" id="VTUX01000007">
    <property type="protein sequence ID" value="KAA1189719.1"/>
    <property type="molecule type" value="Genomic_DNA"/>
</dbReference>
<dbReference type="Gene3D" id="2.30.130.10">
    <property type="entry name" value="PUA domain"/>
    <property type="match status" value="1"/>
</dbReference>
<comment type="caution">
    <text evidence="10">The sequence shown here is derived from an EMBL/GenBank/DDBJ whole genome shotgun (WGS) entry which is preliminary data.</text>
</comment>